<dbReference type="SUPFAM" id="SSF141868">
    <property type="entry name" value="EAL domain-like"/>
    <property type="match status" value="1"/>
</dbReference>
<comment type="caution">
    <text evidence="5">The sequence shown here is derived from an EMBL/GenBank/DDBJ whole genome shotgun (WGS) entry which is preliminary data.</text>
</comment>
<dbReference type="PROSITE" id="PS50887">
    <property type="entry name" value="GGDEF"/>
    <property type="match status" value="1"/>
</dbReference>
<evidence type="ECO:0000313" key="5">
    <source>
        <dbReference type="EMBL" id="MDR5866890.1"/>
    </source>
</evidence>
<dbReference type="PROSITE" id="PS50883">
    <property type="entry name" value="EAL"/>
    <property type="match status" value="1"/>
</dbReference>
<dbReference type="PANTHER" id="PTHR33121:SF70">
    <property type="entry name" value="SIGNALING PROTEIN YKOW"/>
    <property type="match status" value="1"/>
</dbReference>
<dbReference type="Pfam" id="PF00990">
    <property type="entry name" value="GGDEF"/>
    <property type="match status" value="1"/>
</dbReference>
<dbReference type="Pfam" id="PF00563">
    <property type="entry name" value="EAL"/>
    <property type="match status" value="1"/>
</dbReference>
<dbReference type="InterPro" id="IPR035919">
    <property type="entry name" value="EAL_sf"/>
</dbReference>
<dbReference type="Gene3D" id="3.30.70.270">
    <property type="match status" value="1"/>
</dbReference>
<dbReference type="InterPro" id="IPR000160">
    <property type="entry name" value="GGDEF_dom"/>
</dbReference>
<organism evidence="5 6">
    <name type="scientific">Halomonas koreensis</name>
    <dbReference type="NCBI Taxonomy" id="245385"/>
    <lineage>
        <taxon>Bacteria</taxon>
        <taxon>Pseudomonadati</taxon>
        <taxon>Pseudomonadota</taxon>
        <taxon>Gammaproteobacteria</taxon>
        <taxon>Oceanospirillales</taxon>
        <taxon>Halomonadaceae</taxon>
        <taxon>Halomonas</taxon>
    </lineage>
</organism>
<accession>A0ABU1G1S0</accession>
<dbReference type="PROSITE" id="PS50110">
    <property type="entry name" value="RESPONSE_REGULATORY"/>
    <property type="match status" value="1"/>
</dbReference>
<evidence type="ECO:0000259" key="4">
    <source>
        <dbReference type="PROSITE" id="PS50887"/>
    </source>
</evidence>
<dbReference type="Gene3D" id="3.40.50.2300">
    <property type="match status" value="1"/>
</dbReference>
<feature type="domain" description="GGDEF" evidence="4">
    <location>
        <begin position="184"/>
        <end position="317"/>
    </location>
</feature>
<dbReference type="EMBL" id="JARWAK010000006">
    <property type="protein sequence ID" value="MDR5866890.1"/>
    <property type="molecule type" value="Genomic_DNA"/>
</dbReference>
<dbReference type="SUPFAM" id="SSF52172">
    <property type="entry name" value="CheY-like"/>
    <property type="match status" value="1"/>
</dbReference>
<evidence type="ECO:0000313" key="6">
    <source>
        <dbReference type="Proteomes" id="UP001264519"/>
    </source>
</evidence>
<dbReference type="SMART" id="SM00267">
    <property type="entry name" value="GGDEF"/>
    <property type="match status" value="1"/>
</dbReference>
<dbReference type="InterPro" id="IPR001789">
    <property type="entry name" value="Sig_transdc_resp-reg_receiver"/>
</dbReference>
<dbReference type="Pfam" id="PF00072">
    <property type="entry name" value="Response_reg"/>
    <property type="match status" value="1"/>
</dbReference>
<dbReference type="InterPro" id="IPR050706">
    <property type="entry name" value="Cyclic-di-GMP_PDE-like"/>
</dbReference>
<proteinExistence type="predicted"/>
<protein>
    <submittedName>
        <fullName evidence="5">EAL domain-containing protein</fullName>
    </submittedName>
</protein>
<reference evidence="5 6" key="1">
    <citation type="submission" date="2023-04" db="EMBL/GenBank/DDBJ databases">
        <title>A long-awaited taxogenomic arrangement of the family Halomonadaceae.</title>
        <authorList>
            <person name="De La Haba R."/>
            <person name="Chuvochina M."/>
            <person name="Wittouck S."/>
            <person name="Arahal D.R."/>
            <person name="Sanchez-Porro C."/>
            <person name="Hugenholtz P."/>
            <person name="Ventosa A."/>
        </authorList>
    </citation>
    <scope>NUCLEOTIDE SEQUENCE [LARGE SCALE GENOMIC DNA]</scope>
    <source>
        <strain evidence="5 6">DSM 23530</strain>
    </source>
</reference>
<dbReference type="SMART" id="SM00052">
    <property type="entry name" value="EAL"/>
    <property type="match status" value="1"/>
</dbReference>
<feature type="domain" description="Response regulatory" evidence="2">
    <location>
        <begin position="10"/>
        <end position="127"/>
    </location>
</feature>
<dbReference type="InterPro" id="IPR043128">
    <property type="entry name" value="Rev_trsase/Diguanyl_cyclase"/>
</dbReference>
<dbReference type="InterPro" id="IPR011006">
    <property type="entry name" value="CheY-like_superfamily"/>
</dbReference>
<dbReference type="RefSeq" id="WP_309652488.1">
    <property type="nucleotide sequence ID" value="NZ_JARWAK010000006.1"/>
</dbReference>
<dbReference type="NCBIfam" id="TIGR00254">
    <property type="entry name" value="GGDEF"/>
    <property type="match status" value="1"/>
</dbReference>
<feature type="domain" description="EAL" evidence="3">
    <location>
        <begin position="322"/>
        <end position="578"/>
    </location>
</feature>
<evidence type="ECO:0000259" key="3">
    <source>
        <dbReference type="PROSITE" id="PS50883"/>
    </source>
</evidence>
<dbReference type="InterPro" id="IPR029787">
    <property type="entry name" value="Nucleotide_cyclase"/>
</dbReference>
<evidence type="ECO:0000256" key="1">
    <source>
        <dbReference type="PROSITE-ProRule" id="PRU00169"/>
    </source>
</evidence>
<gene>
    <name evidence="5" type="ORF">QC818_08850</name>
</gene>
<feature type="modified residue" description="4-aspartylphosphate" evidence="1">
    <location>
        <position position="60"/>
    </location>
</feature>
<dbReference type="Proteomes" id="UP001264519">
    <property type="component" value="Unassembled WGS sequence"/>
</dbReference>
<dbReference type="SUPFAM" id="SSF55073">
    <property type="entry name" value="Nucleotide cyclase"/>
    <property type="match status" value="1"/>
</dbReference>
<dbReference type="InterPro" id="IPR001633">
    <property type="entry name" value="EAL_dom"/>
</dbReference>
<dbReference type="SMART" id="SM00448">
    <property type="entry name" value="REC"/>
    <property type="match status" value="1"/>
</dbReference>
<dbReference type="Gene3D" id="3.20.20.450">
    <property type="entry name" value="EAL domain"/>
    <property type="match status" value="1"/>
</dbReference>
<dbReference type="CDD" id="cd01948">
    <property type="entry name" value="EAL"/>
    <property type="match status" value="1"/>
</dbReference>
<keyword evidence="6" id="KW-1185">Reference proteome</keyword>
<dbReference type="CDD" id="cd17551">
    <property type="entry name" value="REC_RpfG-like"/>
    <property type="match status" value="1"/>
</dbReference>
<dbReference type="PANTHER" id="PTHR33121">
    <property type="entry name" value="CYCLIC DI-GMP PHOSPHODIESTERASE PDEF"/>
    <property type="match status" value="1"/>
</dbReference>
<keyword evidence="1" id="KW-0597">Phosphoprotein</keyword>
<evidence type="ECO:0000259" key="2">
    <source>
        <dbReference type="PROSITE" id="PS50110"/>
    </source>
</evidence>
<sequence>MPDTDLTHKRLLIVDDNPINLEMLGDLLEDHGYTDLVLLDDAREVLAHCRARLPDLILLDIRMPHLDGYGVLEQLRRAFGERAPAAIVLTAQVDDATRRRALAAGVRDFLTKPFDHEEAMQRIRNVLRVEQRLAERREQADRLEGLAEARTRELERLSLTDPLTGLPNRRALLQKLQAWRAAGHETGALFIVLDDLPDIMRLHGHDVAERLLQRLADSLAPILPEAAMLGLWGGNDLLVILPVPSDGASLDALARRLLDRIGRPQPVDERRLTSRARIGIGQARDRAPQRLVHMAALALPDAQATPPIRHHCPTLEARQRERLELQHDLRGAAGRGELRLAFQPKLWLAEGRPLGAEVLLRWRHPRHGDVSPGRFIPLAEATIDILEIGDWVLETAMARLVAWRAEDRVAEDFSLAVNVAARQLCTPDFAATLLRRLARHGLPPHSLSIEVTESGLMADLNEARRQLQALAAAGIAIAVDDFGTGHSSLAYLKTLPLSVLKIDRAFVTDLQGDPAARQLAGTITRLAHGLGFEVVAEGVETPEQARRLREMGCGIAQGYLFARPQLEAAFLDWYAEATGRRAPAPD</sequence>
<name>A0ABU1G1S0_9GAMM</name>